<dbReference type="STRING" id="671987.R0J611"/>
<organism evidence="8 9">
    <name type="scientific">Exserohilum turcicum (strain 28A)</name>
    <name type="common">Northern leaf blight fungus</name>
    <name type="synonym">Setosphaeria turcica</name>
    <dbReference type="NCBI Taxonomy" id="671987"/>
    <lineage>
        <taxon>Eukaryota</taxon>
        <taxon>Fungi</taxon>
        <taxon>Dikarya</taxon>
        <taxon>Ascomycota</taxon>
        <taxon>Pezizomycotina</taxon>
        <taxon>Dothideomycetes</taxon>
        <taxon>Pleosporomycetidae</taxon>
        <taxon>Pleosporales</taxon>
        <taxon>Pleosporineae</taxon>
        <taxon>Pleosporaceae</taxon>
        <taxon>Exserohilum</taxon>
    </lineage>
</organism>
<protein>
    <recommendedName>
        <fullName evidence="7">Ima1 N-terminal domain-containing protein</fullName>
    </recommendedName>
</protein>
<dbReference type="Proteomes" id="UP000016935">
    <property type="component" value="Unassembled WGS sequence"/>
</dbReference>
<reference evidence="8 9" key="1">
    <citation type="journal article" date="2012" name="PLoS Pathog.">
        <title>Diverse lifestyles and strategies of plant pathogenesis encoded in the genomes of eighteen Dothideomycetes fungi.</title>
        <authorList>
            <person name="Ohm R.A."/>
            <person name="Feau N."/>
            <person name="Henrissat B."/>
            <person name="Schoch C.L."/>
            <person name="Horwitz B.A."/>
            <person name="Barry K.W."/>
            <person name="Condon B.J."/>
            <person name="Copeland A.C."/>
            <person name="Dhillon B."/>
            <person name="Glaser F."/>
            <person name="Hesse C.N."/>
            <person name="Kosti I."/>
            <person name="LaButti K."/>
            <person name="Lindquist E.A."/>
            <person name="Lucas S."/>
            <person name="Salamov A.A."/>
            <person name="Bradshaw R.E."/>
            <person name="Ciuffetti L."/>
            <person name="Hamelin R.C."/>
            <person name="Kema G.H.J."/>
            <person name="Lawrence C."/>
            <person name="Scott J.A."/>
            <person name="Spatafora J.W."/>
            <person name="Turgeon B.G."/>
            <person name="de Wit P.J.G.M."/>
            <person name="Zhong S."/>
            <person name="Goodwin S.B."/>
            <person name="Grigoriev I.V."/>
        </authorList>
    </citation>
    <scope>NUCLEOTIDE SEQUENCE [LARGE SCALE GENOMIC DNA]</scope>
    <source>
        <strain evidence="9">28A</strain>
    </source>
</reference>
<feature type="compositionally biased region" description="Polar residues" evidence="6">
    <location>
        <begin position="441"/>
        <end position="466"/>
    </location>
</feature>
<sequence length="591" mass="66920">MTLLRRRLRCHYCNVQSRDSVSQTPKTYHCPHCDAVNHFDERGNITDPPIEEIATAPASFFHKHIPSRSLSPFMSAPADDIFCDDCQHNQTLYTSLLAEFLPDEDDPEYDKYLAAYDEYKVELEERYPQVCKYCLPRVQNQIRNANHVARADNLARIMEASKERRTIVYTSRQTWTLRAISLAKWTYMASTVVGLLWHAAGLIMVPKEDIRDGQIFSWSACAHQALLSRAVDDICVFSPYIVKWLQYAVIADLLTIWWNPKLKLKTNSLTGRMQGLKSLWSIRCAVVILRFASLYYWQHTPIDSDKLQSFRYTHMVMAGVLALSSLLTWKTVRIVYGAAPTFPKAAQEPVLSAPSSAKKERRGSYHPAHPQADLFDSMAHSFASGIQGYQESSPAPPSPTLTESSYTTGATDATTPFAQRNAFLDMDVDDMDWTPTKGRFASQTPEVLPNQFSRRPTTAAYQQQPLSPSPKPREPHSIFARKDPNPFRHRVPAAPPTSLAANRKPDPWKRAVWAPPLKESMPNFFKEQKNARPADDGSENAKSTHGLEGTGVPRNVKRDAELFASPKLKYDYYGTMKDTGLEDTFNSLFSK</sequence>
<dbReference type="EMBL" id="KB908481">
    <property type="protein sequence ID" value="EOA92350.1"/>
    <property type="molecule type" value="Genomic_DNA"/>
</dbReference>
<dbReference type="RefSeq" id="XP_008021182.1">
    <property type="nucleotide sequence ID" value="XM_008022991.1"/>
</dbReference>
<dbReference type="GO" id="GO:0034992">
    <property type="term" value="C:microtubule organizing center attachment site"/>
    <property type="evidence" value="ECO:0007669"/>
    <property type="project" value="TreeGrafter"/>
</dbReference>
<proteinExistence type="predicted"/>
<keyword evidence="3" id="KW-1133">Transmembrane helix</keyword>
<feature type="compositionally biased region" description="Basic and acidic residues" evidence="6">
    <location>
        <begin position="471"/>
        <end position="486"/>
    </location>
</feature>
<evidence type="ECO:0000256" key="5">
    <source>
        <dbReference type="ARBA" id="ARBA00023242"/>
    </source>
</evidence>
<comment type="subcellular location">
    <subcellularLocation>
        <location evidence="1">Nucleus inner membrane</location>
        <topology evidence="1">Multi-pass membrane protein</topology>
    </subcellularLocation>
</comment>
<dbReference type="GO" id="GO:0005637">
    <property type="term" value="C:nuclear inner membrane"/>
    <property type="evidence" value="ECO:0007669"/>
    <property type="project" value="UniProtKB-SubCell"/>
</dbReference>
<dbReference type="PANTHER" id="PTHR28538:SF1">
    <property type="entry name" value="INTEGRAL INNER NUCLEAR MEMBRANE PROTEIN IMA1"/>
    <property type="match status" value="1"/>
</dbReference>
<dbReference type="GO" id="GO:0044732">
    <property type="term" value="C:mitotic spindle pole body"/>
    <property type="evidence" value="ECO:0007669"/>
    <property type="project" value="TreeGrafter"/>
</dbReference>
<name>R0J611_EXST2</name>
<dbReference type="InterPro" id="IPR018617">
    <property type="entry name" value="Ima1_N"/>
</dbReference>
<reference evidence="8 9" key="2">
    <citation type="journal article" date="2013" name="PLoS Genet.">
        <title>Comparative genome structure, secondary metabolite, and effector coding capacity across Cochliobolus pathogens.</title>
        <authorList>
            <person name="Condon B.J."/>
            <person name="Leng Y."/>
            <person name="Wu D."/>
            <person name="Bushley K.E."/>
            <person name="Ohm R.A."/>
            <person name="Otillar R."/>
            <person name="Martin J."/>
            <person name="Schackwitz W."/>
            <person name="Grimwood J."/>
            <person name="MohdZainudin N."/>
            <person name="Xue C."/>
            <person name="Wang R."/>
            <person name="Manning V.A."/>
            <person name="Dhillon B."/>
            <person name="Tu Z.J."/>
            <person name="Steffenson B.J."/>
            <person name="Salamov A."/>
            <person name="Sun H."/>
            <person name="Lowry S."/>
            <person name="LaButti K."/>
            <person name="Han J."/>
            <person name="Copeland A."/>
            <person name="Lindquist E."/>
            <person name="Barry K."/>
            <person name="Schmutz J."/>
            <person name="Baker S.E."/>
            <person name="Ciuffetti L.M."/>
            <person name="Grigoriev I.V."/>
            <person name="Zhong S."/>
            <person name="Turgeon B.G."/>
        </authorList>
    </citation>
    <scope>NUCLEOTIDE SEQUENCE [LARGE SCALE GENOMIC DNA]</scope>
    <source>
        <strain evidence="9">28A</strain>
    </source>
</reference>
<evidence type="ECO:0000259" key="7">
    <source>
        <dbReference type="Pfam" id="PF09779"/>
    </source>
</evidence>
<feature type="compositionally biased region" description="Polar residues" evidence="6">
    <location>
        <begin position="400"/>
        <end position="418"/>
    </location>
</feature>
<feature type="region of interest" description="Disordered" evidence="6">
    <location>
        <begin position="435"/>
        <end position="506"/>
    </location>
</feature>
<keyword evidence="4" id="KW-0472">Membrane</keyword>
<dbReference type="InterPro" id="IPR042321">
    <property type="entry name" value="Ima1"/>
</dbReference>
<evidence type="ECO:0000256" key="6">
    <source>
        <dbReference type="SAM" id="MobiDB-lite"/>
    </source>
</evidence>
<dbReference type="eggNOG" id="KOG4623">
    <property type="taxonomic scope" value="Eukaryota"/>
</dbReference>
<keyword evidence="5" id="KW-0539">Nucleus</keyword>
<feature type="domain" description="Ima1 N-terminal" evidence="7">
    <location>
        <begin position="8"/>
        <end position="138"/>
    </location>
</feature>
<dbReference type="GeneID" id="19401073"/>
<dbReference type="AlphaFoldDB" id="R0J611"/>
<evidence type="ECO:0000256" key="3">
    <source>
        <dbReference type="ARBA" id="ARBA00022989"/>
    </source>
</evidence>
<feature type="region of interest" description="Disordered" evidence="6">
    <location>
        <begin position="386"/>
        <end position="418"/>
    </location>
</feature>
<dbReference type="OrthoDB" id="5966927at2759"/>
<feature type="region of interest" description="Disordered" evidence="6">
    <location>
        <begin position="349"/>
        <end position="370"/>
    </location>
</feature>
<evidence type="ECO:0000256" key="2">
    <source>
        <dbReference type="ARBA" id="ARBA00022692"/>
    </source>
</evidence>
<gene>
    <name evidence="8" type="ORF">SETTUDRAFT_170943</name>
</gene>
<evidence type="ECO:0000256" key="1">
    <source>
        <dbReference type="ARBA" id="ARBA00004473"/>
    </source>
</evidence>
<keyword evidence="2" id="KW-0812">Transmembrane</keyword>
<evidence type="ECO:0000256" key="4">
    <source>
        <dbReference type="ARBA" id="ARBA00023136"/>
    </source>
</evidence>
<dbReference type="PANTHER" id="PTHR28538">
    <property type="entry name" value="INTEGRAL INNER NUCLEAR MEMBRANE PROTEIN IMA1"/>
    <property type="match status" value="1"/>
</dbReference>
<dbReference type="Pfam" id="PF09779">
    <property type="entry name" value="Ima1_N"/>
    <property type="match status" value="1"/>
</dbReference>
<evidence type="ECO:0000313" key="8">
    <source>
        <dbReference type="EMBL" id="EOA92350.1"/>
    </source>
</evidence>
<accession>R0J611</accession>
<feature type="region of interest" description="Disordered" evidence="6">
    <location>
        <begin position="528"/>
        <end position="558"/>
    </location>
</feature>
<dbReference type="GO" id="GO:0034506">
    <property type="term" value="C:chromosome, centromeric core domain"/>
    <property type="evidence" value="ECO:0007669"/>
    <property type="project" value="TreeGrafter"/>
</dbReference>
<dbReference type="HOGENOM" id="CLU_013127_1_1_1"/>
<dbReference type="GO" id="GO:0071765">
    <property type="term" value="P:nuclear inner membrane organization"/>
    <property type="evidence" value="ECO:0007669"/>
    <property type="project" value="InterPro"/>
</dbReference>
<evidence type="ECO:0000313" key="9">
    <source>
        <dbReference type="Proteomes" id="UP000016935"/>
    </source>
</evidence>
<keyword evidence="9" id="KW-1185">Reference proteome</keyword>